<dbReference type="PANTHER" id="PTHR43179">
    <property type="entry name" value="RHAMNOSYLTRANSFERASE WBBL"/>
    <property type="match status" value="1"/>
</dbReference>
<reference evidence="5" key="1">
    <citation type="journal article" date="2019" name="Int. J. Syst. Evol. Microbiol.">
        <title>The Global Catalogue of Microorganisms (GCM) 10K type strain sequencing project: providing services to taxonomists for standard genome sequencing and annotation.</title>
        <authorList>
            <consortium name="The Broad Institute Genomics Platform"/>
            <consortium name="The Broad Institute Genome Sequencing Center for Infectious Disease"/>
            <person name="Wu L."/>
            <person name="Ma J."/>
        </authorList>
    </citation>
    <scope>NUCLEOTIDE SEQUENCE [LARGE SCALE GENOMIC DNA]</scope>
    <source>
        <strain evidence="5">CCM 7941</strain>
    </source>
</reference>
<keyword evidence="4" id="KW-0328">Glycosyltransferase</keyword>
<dbReference type="Gene3D" id="3.40.50.2000">
    <property type="entry name" value="Glycogen Phosphorylase B"/>
    <property type="match status" value="3"/>
</dbReference>
<sequence>MSSETPRAPSTDEASGVTGADAGERVAAGVPASGAGEESVATEMAVELQGLLARQEELVRRLQRDNALLAASHARLVDELVATYARPHRPFLRFAKRQVRRLQLLLQDTMDENRVLQLRRSFIHNQPEQFRRDALAAIGRPVDDLALRAWENLGRVPLKARLLVQGMRWAAAATGLFRPDLAARLRNGADRRDPYIRAFMDATLAARASRTDVPLITDPARAGRIFVSDFRLPRPDVSAGERATAGLVRDLARLGFEVVFCPLDMAENPASRNMLEAAGARVVTARDGYPDVRAFLLAHGGDFGAFYLIRIETAEAILPYVRMHAPDARVIFHAPDLAFLRERRGAELSGSPEQLGHAEATARRELAMMQAADHVALVSPAEAPYVSAHVGADRISVFPALYGDVAQDPPPFGARADIFFLGGYAHAPNVDAVRWFVDEVWPRVRAALPEATFHILGAEAPESVRALGERPGVKFVGYVEDLAPALAGFRVAVAPLLYGAGIKGKVAMAMGAGVATVCTAIAAEGMDIRPGEDALVADYPGAFAEAVIQAYRDPELWRRLSASGRALVARKFGAEANLRALARLLDEAHVLPPRLYAGWIAAQAPDPAGFRTFDGDVVDVSIIIPVHNQWRLTRNCLVSAQQALRDFAGSYEVILADDASSDETVQAQTLFPGLRVTRNDSSVGFLRNCRKAAATARGRRLLFLNNDTVALPGWLEPLMAAMEDGRVAIAGSLLLYPDGTIQDCGAVLHSDGSATPVGRGAHPAGPFWQGVRETDYVTGAAMLVRRSFWDEVGGFDERYAPAYCEDSDLAMAARARGHMVVCAPASRVIHFEHGSYAADQASAPRRMSRVNGVKLLEKWREEFVRDHLPAGVEPLVAAAHAERRPPAPAVARRRSGRLNVLYFSPFPSHPDSHGNQATIQSFARRFQAMGHKVHFVLLESGMYSATDLEQMKAAWDSLDLLPNSCPFNAHDENVPFDGWYQEGTGERIQLLCRKYDIDVVFCSYVFQSRLLEYVPAHILKVIDTHDKMGDRYEMLRRNNQKLEFFSCTPEEEGAYLRRADIVVARRQEEADYFNAVTGRNSAIVIPHVEDARYVERPFTKLDVVGLVASANRINLAITLDFLKAVERRAGAGGPPFSVRIAGQVKNMVRDLPAADQALFARPWVTMCGFVEDIGDFYRSVDLVASPVTMGTGINVKTVQAMAYGMPLVTTAWGAKGIETGHPLHGHKDLDALAQTLFALRDDPARLAELAETSRRRYDSFLAAAQAAMAAMFARVRTE</sequence>
<dbReference type="EMBL" id="JBHRUV010000030">
    <property type="protein sequence ID" value="MFC3266100.1"/>
    <property type="molecule type" value="Genomic_DNA"/>
</dbReference>
<evidence type="ECO:0000313" key="4">
    <source>
        <dbReference type="EMBL" id="MFC3266100.1"/>
    </source>
</evidence>
<dbReference type="Pfam" id="PF00535">
    <property type="entry name" value="Glycos_transf_2"/>
    <property type="match status" value="1"/>
</dbReference>
<feature type="domain" description="Glycosyltransferase 2-like" evidence="3">
    <location>
        <begin position="621"/>
        <end position="789"/>
    </location>
</feature>
<dbReference type="Pfam" id="PF13692">
    <property type="entry name" value="Glyco_trans_1_4"/>
    <property type="match status" value="2"/>
</dbReference>
<feature type="region of interest" description="Disordered" evidence="2">
    <location>
        <begin position="1"/>
        <end position="22"/>
    </location>
</feature>
<dbReference type="SUPFAM" id="SSF53448">
    <property type="entry name" value="Nucleotide-diphospho-sugar transferases"/>
    <property type="match status" value="1"/>
</dbReference>
<dbReference type="InterPro" id="IPR029044">
    <property type="entry name" value="Nucleotide-diphossugar_trans"/>
</dbReference>
<dbReference type="RefSeq" id="WP_376831070.1">
    <property type="nucleotide sequence ID" value="NZ_JBHLWR010000006.1"/>
</dbReference>
<dbReference type="InterPro" id="IPR001173">
    <property type="entry name" value="Glyco_trans_2-like"/>
</dbReference>
<organism evidence="4 5">
    <name type="scientific">Camelimonas abortus</name>
    <dbReference type="NCBI Taxonomy" id="1017184"/>
    <lineage>
        <taxon>Bacteria</taxon>
        <taxon>Pseudomonadati</taxon>
        <taxon>Pseudomonadota</taxon>
        <taxon>Alphaproteobacteria</taxon>
        <taxon>Hyphomicrobiales</taxon>
        <taxon>Chelatococcaceae</taxon>
        <taxon>Camelimonas</taxon>
    </lineage>
</organism>
<dbReference type="EC" id="2.4.-.-" evidence="4"/>
<comment type="caution">
    <text evidence="4">The sequence shown here is derived from an EMBL/GenBank/DDBJ whole genome shotgun (WGS) entry which is preliminary data.</text>
</comment>
<keyword evidence="4" id="KW-0808">Transferase</keyword>
<dbReference type="Proteomes" id="UP001595536">
    <property type="component" value="Unassembled WGS sequence"/>
</dbReference>
<accession>A0ABV7LDV1</accession>
<dbReference type="SUPFAM" id="SSF53756">
    <property type="entry name" value="UDP-Glycosyltransferase/glycogen phosphorylase"/>
    <property type="match status" value="2"/>
</dbReference>
<dbReference type="PANTHER" id="PTHR43179:SF7">
    <property type="entry name" value="RHAMNOSYLTRANSFERASE WBBL"/>
    <property type="match status" value="1"/>
</dbReference>
<dbReference type="Gene3D" id="3.90.550.10">
    <property type="entry name" value="Spore Coat Polysaccharide Biosynthesis Protein SpsA, Chain A"/>
    <property type="match status" value="1"/>
</dbReference>
<name>A0ABV7LDV1_9HYPH</name>
<gene>
    <name evidence="4" type="ORF">ACFOEX_07020</name>
</gene>
<evidence type="ECO:0000313" key="5">
    <source>
        <dbReference type="Proteomes" id="UP001595536"/>
    </source>
</evidence>
<dbReference type="CDD" id="cd04186">
    <property type="entry name" value="GT_2_like_c"/>
    <property type="match status" value="1"/>
</dbReference>
<evidence type="ECO:0000256" key="2">
    <source>
        <dbReference type="SAM" id="MobiDB-lite"/>
    </source>
</evidence>
<evidence type="ECO:0000256" key="1">
    <source>
        <dbReference type="SAM" id="Coils"/>
    </source>
</evidence>
<dbReference type="GO" id="GO:0016757">
    <property type="term" value="F:glycosyltransferase activity"/>
    <property type="evidence" value="ECO:0007669"/>
    <property type="project" value="UniProtKB-KW"/>
</dbReference>
<keyword evidence="1" id="KW-0175">Coiled coil</keyword>
<feature type="coiled-coil region" evidence="1">
    <location>
        <begin position="45"/>
        <end position="112"/>
    </location>
</feature>
<evidence type="ECO:0000259" key="3">
    <source>
        <dbReference type="Pfam" id="PF00535"/>
    </source>
</evidence>
<protein>
    <submittedName>
        <fullName evidence="4">Glycosyltransferase</fullName>
        <ecNumber evidence="4">2.4.-.-</ecNumber>
    </submittedName>
</protein>
<dbReference type="CDD" id="cd03801">
    <property type="entry name" value="GT4_PimA-like"/>
    <property type="match status" value="1"/>
</dbReference>
<proteinExistence type="predicted"/>
<keyword evidence="5" id="KW-1185">Reference proteome</keyword>